<evidence type="ECO:0000256" key="1">
    <source>
        <dbReference type="ARBA" id="ARBA00023015"/>
    </source>
</evidence>
<protein>
    <submittedName>
        <fullName evidence="5">GntR family transcriptional regulator</fullName>
    </submittedName>
</protein>
<dbReference type="GO" id="GO:0045892">
    <property type="term" value="P:negative regulation of DNA-templated transcription"/>
    <property type="evidence" value="ECO:0007669"/>
    <property type="project" value="TreeGrafter"/>
</dbReference>
<keyword evidence="1" id="KW-0805">Transcription regulation</keyword>
<dbReference type="Pfam" id="PF07702">
    <property type="entry name" value="UTRA"/>
    <property type="match status" value="1"/>
</dbReference>
<keyword evidence="3" id="KW-0804">Transcription</keyword>
<evidence type="ECO:0000313" key="5">
    <source>
        <dbReference type="EMBL" id="NYT38364.1"/>
    </source>
</evidence>
<dbReference type="SUPFAM" id="SSF46785">
    <property type="entry name" value="Winged helix' DNA-binding domain"/>
    <property type="match status" value="1"/>
</dbReference>
<evidence type="ECO:0000259" key="4">
    <source>
        <dbReference type="PROSITE" id="PS50949"/>
    </source>
</evidence>
<dbReference type="SMART" id="SM00866">
    <property type="entry name" value="UTRA"/>
    <property type="match status" value="1"/>
</dbReference>
<dbReference type="AlphaFoldDB" id="A0A853FC33"/>
<sequence>MSESTHPDRGHVPDRSAGSAAFSPLYQQIKGLLLQSLDRGEWKPGEAIPSELDLAARFQVSQGTVRKAIDELAADNLLVRRQGKGTFVATHHEANVRFRFLRLTPDDARQRGSASQVLDCRRVKAPADIAALLDLRNGEAVVSLRRLLSFEDTPTILDDIWLPGAVFKGLTAESMQRLRSPLYALFESEFGVSMVRADEKIKAVAASDEQAQLLRIEPGAPLLRVERVSYTYGDRPMEVRRGLYLTEQFHYRNSLN</sequence>
<dbReference type="InterPro" id="IPR036390">
    <property type="entry name" value="WH_DNA-bd_sf"/>
</dbReference>
<dbReference type="GO" id="GO:0003700">
    <property type="term" value="F:DNA-binding transcription factor activity"/>
    <property type="evidence" value="ECO:0007669"/>
    <property type="project" value="InterPro"/>
</dbReference>
<dbReference type="GO" id="GO:0003677">
    <property type="term" value="F:DNA binding"/>
    <property type="evidence" value="ECO:0007669"/>
    <property type="project" value="UniProtKB-KW"/>
</dbReference>
<dbReference type="PANTHER" id="PTHR44846:SF1">
    <property type="entry name" value="MANNOSYL-D-GLYCERATE TRANSPORT_METABOLISM SYSTEM REPRESSOR MNGR-RELATED"/>
    <property type="match status" value="1"/>
</dbReference>
<name>A0A853FC33_9BURK</name>
<dbReference type="RefSeq" id="WP_129970256.1">
    <property type="nucleotide sequence ID" value="NZ_JACCEW010000005.1"/>
</dbReference>
<proteinExistence type="predicted"/>
<dbReference type="Gene3D" id="3.40.1410.10">
    <property type="entry name" value="Chorismate lyase-like"/>
    <property type="match status" value="1"/>
</dbReference>
<dbReference type="Pfam" id="PF00392">
    <property type="entry name" value="GntR"/>
    <property type="match status" value="1"/>
</dbReference>
<dbReference type="PROSITE" id="PS50949">
    <property type="entry name" value="HTH_GNTR"/>
    <property type="match status" value="1"/>
</dbReference>
<dbReference type="PRINTS" id="PR00035">
    <property type="entry name" value="HTHGNTR"/>
</dbReference>
<reference evidence="5 6" key="1">
    <citation type="submission" date="2020-07" db="EMBL/GenBank/DDBJ databases">
        <title>Taxonomic revisions and descriptions of new bacterial species based on genomic comparisons in the high-G+C-content subgroup of the family Alcaligenaceae.</title>
        <authorList>
            <person name="Szabo A."/>
            <person name="Felfoldi T."/>
        </authorList>
    </citation>
    <scope>NUCLEOTIDE SEQUENCE [LARGE SCALE GENOMIC DNA]</scope>
    <source>
        <strain evidence="5 6">DSM 25264</strain>
    </source>
</reference>
<dbReference type="InterPro" id="IPR050679">
    <property type="entry name" value="Bact_HTH_transcr_reg"/>
</dbReference>
<dbReference type="InterPro" id="IPR028978">
    <property type="entry name" value="Chorismate_lyase_/UTRA_dom_sf"/>
</dbReference>
<dbReference type="SMART" id="SM00345">
    <property type="entry name" value="HTH_GNTR"/>
    <property type="match status" value="1"/>
</dbReference>
<dbReference type="FunFam" id="1.10.10.10:FF:000079">
    <property type="entry name" value="GntR family transcriptional regulator"/>
    <property type="match status" value="1"/>
</dbReference>
<evidence type="ECO:0000313" key="6">
    <source>
        <dbReference type="Proteomes" id="UP000580517"/>
    </source>
</evidence>
<dbReference type="CDD" id="cd07377">
    <property type="entry name" value="WHTH_GntR"/>
    <property type="match status" value="1"/>
</dbReference>
<dbReference type="EMBL" id="JACCEW010000005">
    <property type="protein sequence ID" value="NYT38364.1"/>
    <property type="molecule type" value="Genomic_DNA"/>
</dbReference>
<evidence type="ECO:0000256" key="2">
    <source>
        <dbReference type="ARBA" id="ARBA00023125"/>
    </source>
</evidence>
<accession>A0A853FC33</accession>
<dbReference type="Gene3D" id="1.10.10.10">
    <property type="entry name" value="Winged helix-like DNA-binding domain superfamily/Winged helix DNA-binding domain"/>
    <property type="match status" value="1"/>
</dbReference>
<gene>
    <name evidence="5" type="ORF">H0A68_15880</name>
</gene>
<dbReference type="PANTHER" id="PTHR44846">
    <property type="entry name" value="MANNOSYL-D-GLYCERATE TRANSPORT/METABOLISM SYSTEM REPRESSOR MNGR-RELATED"/>
    <property type="match status" value="1"/>
</dbReference>
<dbReference type="InterPro" id="IPR011663">
    <property type="entry name" value="UTRA"/>
</dbReference>
<feature type="domain" description="HTH gntR-type" evidence="4">
    <location>
        <begin position="23"/>
        <end position="91"/>
    </location>
</feature>
<evidence type="ECO:0000256" key="3">
    <source>
        <dbReference type="ARBA" id="ARBA00023163"/>
    </source>
</evidence>
<dbReference type="OrthoDB" id="2530535at2"/>
<keyword evidence="2" id="KW-0238">DNA-binding</keyword>
<dbReference type="SUPFAM" id="SSF64288">
    <property type="entry name" value="Chorismate lyase-like"/>
    <property type="match status" value="1"/>
</dbReference>
<organism evidence="5 6">
    <name type="scientific">Allopusillimonas soli</name>
    <dbReference type="NCBI Taxonomy" id="659016"/>
    <lineage>
        <taxon>Bacteria</taxon>
        <taxon>Pseudomonadati</taxon>
        <taxon>Pseudomonadota</taxon>
        <taxon>Betaproteobacteria</taxon>
        <taxon>Burkholderiales</taxon>
        <taxon>Alcaligenaceae</taxon>
        <taxon>Allopusillimonas</taxon>
    </lineage>
</organism>
<dbReference type="Proteomes" id="UP000580517">
    <property type="component" value="Unassembled WGS sequence"/>
</dbReference>
<keyword evidence="6" id="KW-1185">Reference proteome</keyword>
<dbReference type="InterPro" id="IPR000524">
    <property type="entry name" value="Tscrpt_reg_HTH_GntR"/>
</dbReference>
<dbReference type="InterPro" id="IPR036388">
    <property type="entry name" value="WH-like_DNA-bd_sf"/>
</dbReference>
<comment type="caution">
    <text evidence="5">The sequence shown here is derived from an EMBL/GenBank/DDBJ whole genome shotgun (WGS) entry which is preliminary data.</text>
</comment>